<dbReference type="Gene3D" id="3.40.50.300">
    <property type="entry name" value="P-loop containing nucleotide triphosphate hydrolases"/>
    <property type="match status" value="1"/>
</dbReference>
<dbReference type="Pfam" id="PF00069">
    <property type="entry name" value="Pkinase"/>
    <property type="match status" value="1"/>
</dbReference>
<dbReference type="InterPro" id="IPR029787">
    <property type="entry name" value="Nucleotide_cyclase"/>
</dbReference>
<sequence length="1760" mass="199977">MFTVPGISIQTQIYESNNSLVYRGKTEKDNQPIILKVLKDNYPTPQELARYHTEYEITKSLNLTGVVKVYNLQKYQNTLVMSIEDFGGESLRIWMQQKSFTLEEFLKIAITTTETLGQIHAANIIHKDINPSNIVLNPETGEIKIIDFSISTKLNRENPTIKNPHVLEGTLAYMSPEQTGRMNRSLDYRTDFYSLGVTFYELLTNKLPFATNDALELVHCHIAKKPVHISEINPDIPPVIANIVMKLMAKTAEERYQSALGIKTDLEECLKQLQSHGRISNFVIANQDISDKFQLPQKLYGREREIDSLISAFERVTFQNEMILIAGYSGIGKTALVQEIYKPITQKRGYFISGKFDQYQRNIPYSAVVIAFQALVKQLLTEKEEKLKEWREKLLAALGINGQIIIEVIPEVELIIGKQPTVIELGLTETQNRFNLVFQNFIKVFTKPEHPLAIFLDDLQWADGASLKLMQLLMSAGSPGLFLIGAYRDNEVSAVHPLMLTLEEIGKTGVIINRIFLSPLNLDTVTEIIADTLKNQPDNVRDLAKLVQIKTEGNPFFINEFLKSLATEELLKFDIKSLSWQWDLKQIQQRNFTDNVVELMAGKIKNLPENTQELLKFSACIGNQFDVINLALLTKQSFREIVDNLQPAINYNLIVSFDSNEEIELALLNTESNKYPLPEYKFTHDRIQQATYSLISEAEKPIIHQKIGKILLQNSFNEQQEEKIFDIVNQLNFTLSLLVNQSEKNELVKLNLKAGKKAKASVAYQSALTYLQIGIQLLGDDRWQKQYELSLSLYQEAVESAYFNSNFILMDQLINEAFLQVTNVLDQVKFYEIKILAYIAQYNLNEANNQGLAVIKLLGIKLPKQLNKLNLFWEFLQTKLITANKSISSLENLPQMSDIHAQTVMGISSTIISTSYSTDLLVFLLMVFQQVRLSIKLGNTAQSAFAYSCYGLFLCGLIEDIEGGFQFGQLALKLLSHIQYQKVTARTKMIVELFIRPWKDSIKEILPSIKEVYYIGLENGDIEYAVYSAYFYCSYAFFGGLSLTVLAEEMNFYTQQMIKMKQERVIDGQKLYHQIVLNLLDKQKNPCTLIGSVYNEELTLPIIKNQNDHHALANYYVNKLMLFYLFGEIEKALTNGQLAQEHLEGITSSYTITYFYFYDALACLAYLTYSPLSEHKKLINKVLAYHKKMKKWAHYAPINYLHKYLLVEAELCRIQGKNSQAIDYYDQAISLAKENEYIHEAALAYELAAKFYLSQGKKLTAKAYMQEARYCYQIWGAEAKVKHLEKNYSQLLTTITGRIKDIKTATNITTTDSAATLDIATVMKATQAISGEIMLDKLLSSLMKILIENVGAQTGYLILFYQEKLLIEAEGSINSEDVTFLQSLPVNNCKILSEAIVNYVARTKETVVLNDATCSGNFTSDHYIQTVKPKSILCVPLINQSKLISIVYLENNLTTGAFTAERVEVLNLLSAQAAISIENARLYNEMAKLNQAYERFVPRQFLQFLNKSSIVEVKLGDQVQLEMSVLFSDIRDFTQLSESMTPEDNFKFINSYLSRMEPIITENNGFIDKYIGDAIMALFSGEADNAVKAGIAMLQLLMEYNTIRDRPNRPELKIGIGINTGSLMLGTVGGQNRMDGTVISDAVNLASRVENLTKNYGVSLLITEQTYSRLKNPSNYDMRIIDTVKVKGKSQAVTVYEVFDADLAEIKNQKLATLPIFTEALSLYNQSKLEDAARLFAYCLQKNPGDRVAHIYCQRCLRQT</sequence>
<evidence type="ECO:0000313" key="5">
    <source>
        <dbReference type="Proteomes" id="UP000640531"/>
    </source>
</evidence>
<dbReference type="Pfam" id="PF01590">
    <property type="entry name" value="GAF"/>
    <property type="match status" value="1"/>
</dbReference>
<dbReference type="SMART" id="SM00065">
    <property type="entry name" value="GAF"/>
    <property type="match status" value="1"/>
</dbReference>
<dbReference type="Pfam" id="PF13191">
    <property type="entry name" value="AAA_16"/>
    <property type="match status" value="1"/>
</dbReference>
<dbReference type="SUPFAM" id="SSF55073">
    <property type="entry name" value="Nucleotide cyclase"/>
    <property type="match status" value="1"/>
</dbReference>
<dbReference type="SUPFAM" id="SSF48452">
    <property type="entry name" value="TPR-like"/>
    <property type="match status" value="1"/>
</dbReference>
<dbReference type="SUPFAM" id="SSF55781">
    <property type="entry name" value="GAF domain-like"/>
    <property type="match status" value="1"/>
</dbReference>
<dbReference type="SMART" id="SM00044">
    <property type="entry name" value="CYCc"/>
    <property type="match status" value="1"/>
</dbReference>
<evidence type="ECO:0000259" key="3">
    <source>
        <dbReference type="PROSITE" id="PS50125"/>
    </source>
</evidence>
<dbReference type="Gene3D" id="1.10.510.10">
    <property type="entry name" value="Transferase(Phosphotransferase) domain 1"/>
    <property type="match status" value="1"/>
</dbReference>
<organism evidence="4 5">
    <name type="scientific">Anabaena lutea FACHB-196</name>
    <dbReference type="NCBI Taxonomy" id="2692881"/>
    <lineage>
        <taxon>Bacteria</taxon>
        <taxon>Bacillati</taxon>
        <taxon>Cyanobacteriota</taxon>
        <taxon>Cyanophyceae</taxon>
        <taxon>Nostocales</taxon>
        <taxon>Nostocaceae</taxon>
        <taxon>Anabaena</taxon>
    </lineage>
</organism>
<dbReference type="PANTHER" id="PTHR43642">
    <property type="entry name" value="HYBRID SIGNAL TRANSDUCTION HISTIDINE KINASE G"/>
    <property type="match status" value="1"/>
</dbReference>
<comment type="caution">
    <text evidence="4">The sequence shown here is derived from an EMBL/GenBank/DDBJ whole genome shotgun (WGS) entry which is preliminary data.</text>
</comment>
<gene>
    <name evidence="4" type="ORF">H6G59_00985</name>
</gene>
<dbReference type="InterPro" id="IPR019734">
    <property type="entry name" value="TPR_rpt"/>
</dbReference>
<dbReference type="InterPro" id="IPR029016">
    <property type="entry name" value="GAF-like_dom_sf"/>
</dbReference>
<dbReference type="SUPFAM" id="SSF52540">
    <property type="entry name" value="P-loop containing nucleoside triphosphate hydrolases"/>
    <property type="match status" value="1"/>
</dbReference>
<dbReference type="InterPro" id="IPR027417">
    <property type="entry name" value="P-loop_NTPase"/>
</dbReference>
<dbReference type="InterPro" id="IPR053159">
    <property type="entry name" value="Hybrid_Histidine_Kinase"/>
</dbReference>
<comment type="subcellular location">
    <subcellularLocation>
        <location evidence="1">Membrane</location>
        <topology evidence="1">Single-pass membrane protein</topology>
    </subcellularLocation>
</comment>
<reference evidence="4 5" key="1">
    <citation type="journal article" date="2020" name="ISME J.">
        <title>Comparative genomics reveals insights into cyanobacterial evolution and habitat adaptation.</title>
        <authorList>
            <person name="Chen M.Y."/>
            <person name="Teng W.K."/>
            <person name="Zhao L."/>
            <person name="Hu C.X."/>
            <person name="Zhou Y.K."/>
            <person name="Han B.P."/>
            <person name="Song L.R."/>
            <person name="Shu W.S."/>
        </authorList>
    </citation>
    <scope>NUCLEOTIDE SEQUENCE [LARGE SCALE GENOMIC DNA]</scope>
    <source>
        <strain evidence="4 5">FACHB-196</strain>
    </source>
</reference>
<dbReference type="Gene3D" id="3.30.450.40">
    <property type="match status" value="1"/>
</dbReference>
<dbReference type="CDD" id="cd14014">
    <property type="entry name" value="STKc_PknB_like"/>
    <property type="match status" value="1"/>
</dbReference>
<dbReference type="InterPro" id="IPR000719">
    <property type="entry name" value="Prot_kinase_dom"/>
</dbReference>
<dbReference type="InterPro" id="IPR011990">
    <property type="entry name" value="TPR-like_helical_dom_sf"/>
</dbReference>
<dbReference type="InterPro" id="IPR011009">
    <property type="entry name" value="Kinase-like_dom_sf"/>
</dbReference>
<evidence type="ECO:0000313" key="4">
    <source>
        <dbReference type="EMBL" id="MBD2566491.1"/>
    </source>
</evidence>
<dbReference type="PROSITE" id="PS50011">
    <property type="entry name" value="PROTEIN_KINASE_DOM"/>
    <property type="match status" value="1"/>
</dbReference>
<keyword evidence="5" id="KW-1185">Reference proteome</keyword>
<evidence type="ECO:0000256" key="1">
    <source>
        <dbReference type="ARBA" id="ARBA00004167"/>
    </source>
</evidence>
<dbReference type="Proteomes" id="UP000640531">
    <property type="component" value="Unassembled WGS sequence"/>
</dbReference>
<dbReference type="PROSITE" id="PS50125">
    <property type="entry name" value="GUANYLATE_CYCLASE_2"/>
    <property type="match status" value="1"/>
</dbReference>
<feature type="domain" description="Protein kinase" evidence="2">
    <location>
        <begin position="7"/>
        <end position="270"/>
    </location>
</feature>
<dbReference type="SMART" id="SM00028">
    <property type="entry name" value="TPR"/>
    <property type="match status" value="3"/>
</dbReference>
<dbReference type="Gene3D" id="3.30.70.1230">
    <property type="entry name" value="Nucleotide cyclase"/>
    <property type="match status" value="1"/>
</dbReference>
<feature type="domain" description="Guanylate cyclase" evidence="3">
    <location>
        <begin position="1524"/>
        <end position="1650"/>
    </location>
</feature>
<name>A0ABR8F8V9_9NOST</name>
<dbReference type="EMBL" id="JACJST010000001">
    <property type="protein sequence ID" value="MBD2566491.1"/>
    <property type="molecule type" value="Genomic_DNA"/>
</dbReference>
<dbReference type="CDD" id="cd07302">
    <property type="entry name" value="CHD"/>
    <property type="match status" value="1"/>
</dbReference>
<dbReference type="InterPro" id="IPR003018">
    <property type="entry name" value="GAF"/>
</dbReference>
<protein>
    <submittedName>
        <fullName evidence="4">AAA family ATPase</fullName>
    </submittedName>
</protein>
<dbReference type="InterPro" id="IPR041664">
    <property type="entry name" value="AAA_16"/>
</dbReference>
<proteinExistence type="predicted"/>
<evidence type="ECO:0000259" key="2">
    <source>
        <dbReference type="PROSITE" id="PS50011"/>
    </source>
</evidence>
<dbReference type="InterPro" id="IPR001054">
    <property type="entry name" value="A/G_cyclase"/>
</dbReference>
<dbReference type="SUPFAM" id="SSF56112">
    <property type="entry name" value="Protein kinase-like (PK-like)"/>
    <property type="match status" value="1"/>
</dbReference>
<dbReference type="PANTHER" id="PTHR43642:SF1">
    <property type="entry name" value="HYBRID SIGNAL TRANSDUCTION HISTIDINE KINASE G"/>
    <property type="match status" value="1"/>
</dbReference>
<accession>A0ABR8F8V9</accession>
<dbReference type="Pfam" id="PF00211">
    <property type="entry name" value="Guanylate_cyc"/>
    <property type="match status" value="1"/>
</dbReference>
<dbReference type="RefSeq" id="WP_190711312.1">
    <property type="nucleotide sequence ID" value="NZ_JACJST010000001.1"/>
</dbReference>